<dbReference type="Proteomes" id="UP000628463">
    <property type="component" value="Unassembled WGS sequence"/>
</dbReference>
<dbReference type="NCBIfam" id="TIGR02669">
    <property type="entry name" value="SpoIID_LytB"/>
    <property type="match status" value="1"/>
</dbReference>
<reference evidence="2 3" key="1">
    <citation type="submission" date="2020-08" db="EMBL/GenBank/DDBJ databases">
        <title>Genome public.</title>
        <authorList>
            <person name="Liu C."/>
            <person name="Sun Q."/>
        </authorList>
    </citation>
    <scope>NUCLEOTIDE SEQUENCE [LARGE SCALE GENOMIC DNA]</scope>
    <source>
        <strain evidence="2 3">NSJ-43</strain>
    </source>
</reference>
<dbReference type="EMBL" id="JACOPD010000007">
    <property type="protein sequence ID" value="MBC5681320.1"/>
    <property type="molecule type" value="Genomic_DNA"/>
</dbReference>
<comment type="caution">
    <text evidence="2">The sequence shown here is derived from an EMBL/GenBank/DDBJ whole genome shotgun (WGS) entry which is preliminary data.</text>
</comment>
<dbReference type="RefSeq" id="WP_186837107.1">
    <property type="nucleotide sequence ID" value="NZ_JACOPD010000007.1"/>
</dbReference>
<keyword evidence="3" id="KW-1185">Reference proteome</keyword>
<protein>
    <submittedName>
        <fullName evidence="2">SpoIID/LytB domain-containing protein</fullName>
    </submittedName>
</protein>
<dbReference type="InterPro" id="IPR013486">
    <property type="entry name" value="SpoIID/LytB"/>
</dbReference>
<name>A0ABR7G1K3_9FIRM</name>
<sequence>MKKILTVILIFCIYVAVPAVITLSVNSDDSQGVSQENIYGPRVNVKYKNGTKSVSVNEYVTMVLAKRFESGDETETLKAMGIMIRTDIYRVMGDEMSVDSETLGMEYFTKNVMKNEWGNNFEEYYNHVNDSVMSTGQMVITYNNNLIDAKYSRVCNEKTLSGTELLGADYAYLVPADCPEDMTSPDFLKTEEYSKKQFVKKINTAYKDSGLDENNPFGDIQVVSQTNMGYVTKIQVGNVVMSGDVFAKILGLNSPFFAIKDGKITTKGKGSGFGVSLYTANIMARSGSTYEDIINKFYSGVAIVSR</sequence>
<evidence type="ECO:0000313" key="2">
    <source>
        <dbReference type="EMBL" id="MBC5681320.1"/>
    </source>
</evidence>
<dbReference type="InterPro" id="IPR013693">
    <property type="entry name" value="SpoIID/LytB_N"/>
</dbReference>
<gene>
    <name evidence="2" type="ORF">H8S01_10140</name>
</gene>
<accession>A0ABR7G1K3</accession>
<organism evidence="2 3">
    <name type="scientific">Lachnospira hominis</name>
    <name type="common">ex Liu et al. 2021</name>
    <dbReference type="NCBI Taxonomy" id="2763051"/>
    <lineage>
        <taxon>Bacteria</taxon>
        <taxon>Bacillati</taxon>
        <taxon>Bacillota</taxon>
        <taxon>Clostridia</taxon>
        <taxon>Lachnospirales</taxon>
        <taxon>Lachnospiraceae</taxon>
        <taxon>Lachnospira</taxon>
    </lineage>
</organism>
<feature type="domain" description="Sporulation stage II protein D amidase enhancer LytB N-terminal" evidence="1">
    <location>
        <begin position="51"/>
        <end position="142"/>
    </location>
</feature>
<dbReference type="Pfam" id="PF08486">
    <property type="entry name" value="SpoIID"/>
    <property type="match status" value="1"/>
</dbReference>
<evidence type="ECO:0000259" key="1">
    <source>
        <dbReference type="Pfam" id="PF08486"/>
    </source>
</evidence>
<proteinExistence type="predicted"/>
<evidence type="ECO:0000313" key="3">
    <source>
        <dbReference type="Proteomes" id="UP000628463"/>
    </source>
</evidence>